<protein>
    <submittedName>
        <fullName evidence="2">Putative membrane protein</fullName>
    </submittedName>
</protein>
<keyword evidence="1" id="KW-1133">Transmembrane helix</keyword>
<dbReference type="Proteomes" id="UP000237846">
    <property type="component" value="Unassembled WGS sequence"/>
</dbReference>
<evidence type="ECO:0000256" key="1">
    <source>
        <dbReference type="SAM" id="Phobius"/>
    </source>
</evidence>
<keyword evidence="1" id="KW-0472">Membrane</keyword>
<proteinExistence type="predicted"/>
<name>A0A2T0Q7K8_9ACTN</name>
<comment type="caution">
    <text evidence="2">The sequence shown here is derived from an EMBL/GenBank/DDBJ whole genome shotgun (WGS) entry which is preliminary data.</text>
</comment>
<dbReference type="Pfam" id="PF10002">
    <property type="entry name" value="DUF2243"/>
    <property type="match status" value="1"/>
</dbReference>
<dbReference type="AlphaFoldDB" id="A0A2T0Q7K8"/>
<feature type="transmembrane region" description="Helical" evidence="1">
    <location>
        <begin position="128"/>
        <end position="148"/>
    </location>
</feature>
<evidence type="ECO:0000313" key="2">
    <source>
        <dbReference type="EMBL" id="PRX99829.1"/>
    </source>
</evidence>
<keyword evidence="1" id="KW-0812">Transmembrane</keyword>
<dbReference type="RefSeq" id="WP_106244790.1">
    <property type="nucleotide sequence ID" value="NZ_PVZC01000003.1"/>
</dbReference>
<organism evidence="2 3">
    <name type="scientific">Allonocardiopsis opalescens</name>
    <dbReference type="NCBI Taxonomy" id="1144618"/>
    <lineage>
        <taxon>Bacteria</taxon>
        <taxon>Bacillati</taxon>
        <taxon>Actinomycetota</taxon>
        <taxon>Actinomycetes</taxon>
        <taxon>Streptosporangiales</taxon>
        <taxon>Allonocardiopsis</taxon>
    </lineage>
</organism>
<sequence>MPHATPAPPRPATRTLGAAALVGAGITAAVDEIVFHQLLAWHHFYDRATPRIGLLADGLLHAAELIAVVAGLFLLADLRRRRAVAPLPAWAGLLLGAGAFQLFDGLVNHKLLGLHQIRYGVDLLPYDLAWNLAGAALLAAGTVLALAARRGGRAGPD</sequence>
<feature type="transmembrane region" description="Helical" evidence="1">
    <location>
        <begin position="83"/>
        <end position="103"/>
    </location>
</feature>
<dbReference type="OrthoDB" id="5190099at2"/>
<reference evidence="2 3" key="1">
    <citation type="submission" date="2018-03" db="EMBL/GenBank/DDBJ databases">
        <title>Genomic Encyclopedia of Archaeal and Bacterial Type Strains, Phase II (KMG-II): from individual species to whole genera.</title>
        <authorList>
            <person name="Goeker M."/>
        </authorList>
    </citation>
    <scope>NUCLEOTIDE SEQUENCE [LARGE SCALE GENOMIC DNA]</scope>
    <source>
        <strain evidence="2 3">DSM 45601</strain>
    </source>
</reference>
<keyword evidence="3" id="KW-1185">Reference proteome</keyword>
<evidence type="ECO:0000313" key="3">
    <source>
        <dbReference type="Proteomes" id="UP000237846"/>
    </source>
</evidence>
<dbReference type="EMBL" id="PVZC01000003">
    <property type="protein sequence ID" value="PRX99829.1"/>
    <property type="molecule type" value="Genomic_DNA"/>
</dbReference>
<feature type="transmembrane region" description="Helical" evidence="1">
    <location>
        <begin position="52"/>
        <end position="76"/>
    </location>
</feature>
<dbReference type="InterPro" id="IPR018719">
    <property type="entry name" value="DUF2243_membrane"/>
</dbReference>
<gene>
    <name evidence="2" type="ORF">CLV72_103436</name>
</gene>
<accession>A0A2T0Q7K8</accession>